<comment type="similarity">
    <text evidence="2">Belongs to the CDP-alcohol phosphatidyltransferase class-I family.</text>
</comment>
<keyword evidence="5" id="KW-1185">Reference proteome</keyword>
<keyword evidence="1 2" id="KW-0808">Transferase</keyword>
<evidence type="ECO:0000256" key="3">
    <source>
        <dbReference type="SAM" id="Phobius"/>
    </source>
</evidence>
<keyword evidence="3" id="KW-1133">Transmembrane helix</keyword>
<feature type="transmembrane region" description="Helical" evidence="3">
    <location>
        <begin position="47"/>
        <end position="65"/>
    </location>
</feature>
<evidence type="ECO:0000313" key="4">
    <source>
        <dbReference type="EMBL" id="MBE0463826.1"/>
    </source>
</evidence>
<feature type="transmembrane region" description="Helical" evidence="3">
    <location>
        <begin position="216"/>
        <end position="237"/>
    </location>
</feature>
<comment type="caution">
    <text evidence="4">The sequence shown here is derived from an EMBL/GenBank/DDBJ whole genome shotgun (WGS) entry which is preliminary data.</text>
</comment>
<dbReference type="Pfam" id="PF01066">
    <property type="entry name" value="CDP-OH_P_transf"/>
    <property type="match status" value="1"/>
</dbReference>
<feature type="transmembrane region" description="Helical" evidence="3">
    <location>
        <begin position="141"/>
        <end position="162"/>
    </location>
</feature>
<dbReference type="InterPro" id="IPR048254">
    <property type="entry name" value="CDP_ALCOHOL_P_TRANSF_CS"/>
</dbReference>
<evidence type="ECO:0000256" key="1">
    <source>
        <dbReference type="ARBA" id="ARBA00022679"/>
    </source>
</evidence>
<gene>
    <name evidence="4" type="ORF">EI547_10210</name>
</gene>
<dbReference type="PROSITE" id="PS00379">
    <property type="entry name" value="CDP_ALCOHOL_P_TRANSF"/>
    <property type="match status" value="1"/>
</dbReference>
<evidence type="ECO:0000313" key="5">
    <source>
        <dbReference type="Proteomes" id="UP001645038"/>
    </source>
</evidence>
<feature type="transmembrane region" description="Helical" evidence="3">
    <location>
        <begin position="100"/>
        <end position="120"/>
    </location>
</feature>
<feature type="transmembrane region" description="Helical" evidence="3">
    <location>
        <begin position="20"/>
        <end position="41"/>
    </location>
</feature>
<dbReference type="Gene3D" id="1.20.120.1760">
    <property type="match status" value="1"/>
</dbReference>
<feature type="transmembrane region" description="Helical" evidence="3">
    <location>
        <begin position="77"/>
        <end position="94"/>
    </location>
</feature>
<keyword evidence="3" id="KW-0812">Transmembrane</keyword>
<dbReference type="RefSeq" id="WP_192538335.1">
    <property type="nucleotide sequence ID" value="NZ_JABUZA010000007.1"/>
</dbReference>
<reference evidence="4 5" key="1">
    <citation type="submission" date="2020-07" db="EMBL/GenBank/DDBJ databases">
        <title>Halophilic bacteria isolated from french cheeses.</title>
        <authorList>
            <person name="Kothe C.I."/>
            <person name="Farah-Kraiem B."/>
            <person name="Renault P."/>
            <person name="Dridi B."/>
        </authorList>
    </citation>
    <scope>NUCLEOTIDE SEQUENCE [LARGE SCALE GENOMIC DNA]</scope>
    <source>
        <strain evidence="4 5">FME20</strain>
    </source>
</reference>
<sequence>MLRFFPSASTPLLSSRLYTAGELTVGSLVLLGMGSVLPTLLATTLNWGLAFGLYALISLLVMIFWSGGALGWANRITLLRAILVALAAGALANNVFTQAIWLWLVIATVALMLDGVDGWIARRTKSYSAFGARFDMELDALLILLLCIGLIQLESLGLWVLLIGLMRYFFVAASWHFTWLSAPLFASFRRKLVCVWQVSALLLALTPLTHPFLASLLAFSALVSLAYSFGMDIRWLYKQSQHK</sequence>
<organism evidence="4 5">
    <name type="scientific">Halomonas colorata</name>
    <dbReference type="NCBI Taxonomy" id="2742615"/>
    <lineage>
        <taxon>Bacteria</taxon>
        <taxon>Pseudomonadati</taxon>
        <taxon>Pseudomonadota</taxon>
        <taxon>Gammaproteobacteria</taxon>
        <taxon>Oceanospirillales</taxon>
        <taxon>Halomonadaceae</taxon>
        <taxon>Halomonas</taxon>
    </lineage>
</organism>
<evidence type="ECO:0000256" key="2">
    <source>
        <dbReference type="RuleBase" id="RU003750"/>
    </source>
</evidence>
<accession>A0ABR9FYV8</accession>
<dbReference type="Proteomes" id="UP001645038">
    <property type="component" value="Unassembled WGS sequence"/>
</dbReference>
<name>A0ABR9FYV8_9GAMM</name>
<keyword evidence="3" id="KW-0472">Membrane</keyword>
<dbReference type="InterPro" id="IPR000462">
    <property type="entry name" value="CDP-OH_P_trans"/>
</dbReference>
<dbReference type="InterPro" id="IPR043130">
    <property type="entry name" value="CDP-OH_PTrfase_TM_dom"/>
</dbReference>
<protein>
    <submittedName>
        <fullName evidence="4">CDP-alcohol phosphatidyltransferase family protein</fullName>
    </submittedName>
</protein>
<proteinExistence type="inferred from homology"/>
<dbReference type="EMBL" id="RRZB01000022">
    <property type="protein sequence ID" value="MBE0463826.1"/>
    <property type="molecule type" value="Genomic_DNA"/>
</dbReference>